<dbReference type="CDD" id="cd01949">
    <property type="entry name" value="GGDEF"/>
    <property type="match status" value="1"/>
</dbReference>
<feature type="transmembrane region" description="Helical" evidence="2">
    <location>
        <begin position="12"/>
        <end position="33"/>
    </location>
</feature>
<dbReference type="InterPro" id="IPR029787">
    <property type="entry name" value="Nucleotide_cyclase"/>
</dbReference>
<comment type="caution">
    <text evidence="4">The sequence shown here is derived from an EMBL/GenBank/DDBJ whole genome shotgun (WGS) entry which is preliminary data.</text>
</comment>
<dbReference type="InterPro" id="IPR043128">
    <property type="entry name" value="Rev_trsase/Diguanyl_cyclase"/>
</dbReference>
<evidence type="ECO:0000256" key="1">
    <source>
        <dbReference type="SAM" id="MobiDB-lite"/>
    </source>
</evidence>
<feature type="region of interest" description="Disordered" evidence="1">
    <location>
        <begin position="334"/>
        <end position="361"/>
    </location>
</feature>
<dbReference type="Pfam" id="PF00990">
    <property type="entry name" value="GGDEF"/>
    <property type="match status" value="1"/>
</dbReference>
<keyword evidence="2" id="KW-0812">Transmembrane</keyword>
<accession>A0A3N1GX14</accession>
<keyword evidence="5" id="KW-1185">Reference proteome</keyword>
<feature type="transmembrane region" description="Helical" evidence="2">
    <location>
        <begin position="39"/>
        <end position="57"/>
    </location>
</feature>
<evidence type="ECO:0000259" key="3">
    <source>
        <dbReference type="PROSITE" id="PS50887"/>
    </source>
</evidence>
<reference evidence="4 5" key="1">
    <citation type="journal article" date="2015" name="Stand. Genomic Sci.">
        <title>Genomic Encyclopedia of Bacterial and Archaeal Type Strains, Phase III: the genomes of soil and plant-associated and newly described type strains.</title>
        <authorList>
            <person name="Whitman W.B."/>
            <person name="Woyke T."/>
            <person name="Klenk H.P."/>
            <person name="Zhou Y."/>
            <person name="Lilburn T.G."/>
            <person name="Beck B.J."/>
            <person name="De Vos P."/>
            <person name="Vandamme P."/>
            <person name="Eisen J.A."/>
            <person name="Garrity G."/>
            <person name="Hugenholtz P."/>
            <person name="Kyrpides N.C."/>
        </authorList>
    </citation>
    <scope>NUCLEOTIDE SEQUENCE [LARGE SCALE GENOMIC DNA]</scope>
    <source>
        <strain evidence="4 5">CECT 7306</strain>
    </source>
</reference>
<dbReference type="InterPro" id="IPR050469">
    <property type="entry name" value="Diguanylate_Cyclase"/>
</dbReference>
<dbReference type="GO" id="GO:0043709">
    <property type="term" value="P:cell adhesion involved in single-species biofilm formation"/>
    <property type="evidence" value="ECO:0007669"/>
    <property type="project" value="TreeGrafter"/>
</dbReference>
<feature type="transmembrane region" description="Helical" evidence="2">
    <location>
        <begin position="114"/>
        <end position="133"/>
    </location>
</feature>
<feature type="transmembrane region" description="Helical" evidence="2">
    <location>
        <begin position="92"/>
        <end position="109"/>
    </location>
</feature>
<feature type="transmembrane region" description="Helical" evidence="2">
    <location>
        <begin position="64"/>
        <end position="86"/>
    </location>
</feature>
<feature type="domain" description="GGDEF" evidence="3">
    <location>
        <begin position="203"/>
        <end position="340"/>
    </location>
</feature>
<dbReference type="AlphaFoldDB" id="A0A3N1GX14"/>
<dbReference type="NCBIfam" id="TIGR00254">
    <property type="entry name" value="GGDEF"/>
    <property type="match status" value="1"/>
</dbReference>
<dbReference type="SMART" id="SM00267">
    <property type="entry name" value="GGDEF"/>
    <property type="match status" value="1"/>
</dbReference>
<dbReference type="OrthoDB" id="23692at2"/>
<dbReference type="Proteomes" id="UP000276232">
    <property type="component" value="Unassembled WGS sequence"/>
</dbReference>
<dbReference type="PROSITE" id="PS50887">
    <property type="entry name" value="GGDEF"/>
    <property type="match status" value="1"/>
</dbReference>
<keyword evidence="2" id="KW-0472">Membrane</keyword>
<dbReference type="EMBL" id="RJKN01000006">
    <property type="protein sequence ID" value="ROP34780.1"/>
    <property type="molecule type" value="Genomic_DNA"/>
</dbReference>
<gene>
    <name evidence="4" type="ORF">EDC03_2602</name>
</gene>
<keyword evidence="2" id="KW-1133">Transmembrane helix</keyword>
<name>A0A3N1GX14_9ACTN</name>
<dbReference type="PANTHER" id="PTHR45138:SF9">
    <property type="entry name" value="DIGUANYLATE CYCLASE DGCM-RELATED"/>
    <property type="match status" value="1"/>
</dbReference>
<feature type="compositionally biased region" description="Low complexity" evidence="1">
    <location>
        <begin position="334"/>
        <end position="351"/>
    </location>
</feature>
<dbReference type="SUPFAM" id="SSF55073">
    <property type="entry name" value="Nucleotide cyclase"/>
    <property type="match status" value="1"/>
</dbReference>
<dbReference type="InParanoid" id="A0A3N1GX14"/>
<proteinExistence type="predicted"/>
<sequence>MDFFTPRDARGAARTLHGVMLLAAAVLGVYVLLDPPAVGLPLAVGIVVALAGGALALRVGAGRVPGWVFVAVPVLGVVLVATLDVVTSDATTAAQVFFLLPVLFSAAYLRRSAAWAVTAVAVAGEALTVFWLLPPTVAVVDAAFVGSVAVVMTFVLTRANGRTDEVVAELRHQAAVDPLTGLVTRRVLDDAASCALSGAEAAAGTALVVVDLDHFKQVNDTHGHPVGDAMLVHVAGLLREAMGPRAVVSRLGGDELAALLPGTTATAALTRAHHFVGTVRARPLVLASGEVPLVVRATVSVGVAHAPEHAADLLGMYRAADGALYAVKEAGRDGAAGATATPDGTPGVPAPRQETPAVVRG</sequence>
<dbReference type="Gene3D" id="3.30.70.270">
    <property type="match status" value="1"/>
</dbReference>
<dbReference type="InterPro" id="IPR000160">
    <property type="entry name" value="GGDEF_dom"/>
</dbReference>
<evidence type="ECO:0000313" key="5">
    <source>
        <dbReference type="Proteomes" id="UP000276232"/>
    </source>
</evidence>
<evidence type="ECO:0000256" key="2">
    <source>
        <dbReference type="SAM" id="Phobius"/>
    </source>
</evidence>
<dbReference type="GO" id="GO:0005886">
    <property type="term" value="C:plasma membrane"/>
    <property type="evidence" value="ECO:0007669"/>
    <property type="project" value="TreeGrafter"/>
</dbReference>
<feature type="transmembrane region" description="Helical" evidence="2">
    <location>
        <begin position="139"/>
        <end position="157"/>
    </location>
</feature>
<evidence type="ECO:0000313" key="4">
    <source>
        <dbReference type="EMBL" id="ROP34780.1"/>
    </source>
</evidence>
<dbReference type="PANTHER" id="PTHR45138">
    <property type="entry name" value="REGULATORY COMPONENTS OF SENSORY TRANSDUCTION SYSTEM"/>
    <property type="match status" value="1"/>
</dbReference>
<organism evidence="4 5">
    <name type="scientific">Pseudokineococcus lusitanus</name>
    <dbReference type="NCBI Taxonomy" id="763993"/>
    <lineage>
        <taxon>Bacteria</taxon>
        <taxon>Bacillati</taxon>
        <taxon>Actinomycetota</taxon>
        <taxon>Actinomycetes</taxon>
        <taxon>Kineosporiales</taxon>
        <taxon>Kineosporiaceae</taxon>
        <taxon>Pseudokineococcus</taxon>
    </lineage>
</organism>
<dbReference type="GO" id="GO:0052621">
    <property type="term" value="F:diguanylate cyclase activity"/>
    <property type="evidence" value="ECO:0007669"/>
    <property type="project" value="TreeGrafter"/>
</dbReference>
<protein>
    <submittedName>
        <fullName evidence="4">Diguanylate cyclase (GGDEF)-like protein</fullName>
    </submittedName>
</protein>
<dbReference type="RefSeq" id="WP_123380650.1">
    <property type="nucleotide sequence ID" value="NZ_RJKN01000006.1"/>
</dbReference>
<dbReference type="GO" id="GO:1902201">
    <property type="term" value="P:negative regulation of bacterial-type flagellum-dependent cell motility"/>
    <property type="evidence" value="ECO:0007669"/>
    <property type="project" value="TreeGrafter"/>
</dbReference>